<dbReference type="AlphaFoldDB" id="A0AAD9QP21"/>
<protein>
    <submittedName>
        <fullName evidence="1">Uncharacterized protein</fullName>
    </submittedName>
</protein>
<gene>
    <name evidence="1" type="ORF">P5673_011948</name>
</gene>
<reference evidence="1" key="2">
    <citation type="journal article" date="2023" name="Science">
        <title>Genomic signatures of disease resistance in endangered staghorn corals.</title>
        <authorList>
            <person name="Vollmer S.V."/>
            <person name="Selwyn J.D."/>
            <person name="Despard B.A."/>
            <person name="Roesel C.L."/>
        </authorList>
    </citation>
    <scope>NUCLEOTIDE SEQUENCE</scope>
    <source>
        <strain evidence="1">K2</strain>
    </source>
</reference>
<dbReference type="EMBL" id="JARQWQ010000022">
    <property type="protein sequence ID" value="KAK2564505.1"/>
    <property type="molecule type" value="Genomic_DNA"/>
</dbReference>
<accession>A0AAD9QP21</accession>
<sequence length="96" mass="11064">MDQIVMVSTASGLPTVEENGLSSCPYLLLIRSAALLMKLTKSEYSARPLLFKRSFDEVWGPHTVDRFANFLNSWLPRFNSRYWNLDTEDIDCFVLN</sequence>
<reference evidence="1" key="1">
    <citation type="journal article" date="2023" name="G3 (Bethesda)">
        <title>Whole genome assembly and annotation of the endangered Caribbean coral Acropora cervicornis.</title>
        <authorList>
            <person name="Selwyn J.D."/>
            <person name="Vollmer S.V."/>
        </authorList>
    </citation>
    <scope>NUCLEOTIDE SEQUENCE</scope>
    <source>
        <strain evidence="1">K2</strain>
    </source>
</reference>
<evidence type="ECO:0000313" key="1">
    <source>
        <dbReference type="EMBL" id="KAK2564505.1"/>
    </source>
</evidence>
<organism evidence="1 2">
    <name type="scientific">Acropora cervicornis</name>
    <name type="common">Staghorn coral</name>
    <dbReference type="NCBI Taxonomy" id="6130"/>
    <lineage>
        <taxon>Eukaryota</taxon>
        <taxon>Metazoa</taxon>
        <taxon>Cnidaria</taxon>
        <taxon>Anthozoa</taxon>
        <taxon>Hexacorallia</taxon>
        <taxon>Scleractinia</taxon>
        <taxon>Astrocoeniina</taxon>
        <taxon>Acroporidae</taxon>
        <taxon>Acropora</taxon>
    </lineage>
</organism>
<keyword evidence="2" id="KW-1185">Reference proteome</keyword>
<name>A0AAD9QP21_ACRCE</name>
<evidence type="ECO:0000313" key="2">
    <source>
        <dbReference type="Proteomes" id="UP001249851"/>
    </source>
</evidence>
<dbReference type="Proteomes" id="UP001249851">
    <property type="component" value="Unassembled WGS sequence"/>
</dbReference>
<proteinExistence type="predicted"/>
<comment type="caution">
    <text evidence="1">The sequence shown here is derived from an EMBL/GenBank/DDBJ whole genome shotgun (WGS) entry which is preliminary data.</text>
</comment>